<feature type="domain" description="TonB-dependent transporter Oar-like beta-barrel" evidence="9">
    <location>
        <begin position="274"/>
        <end position="1086"/>
    </location>
</feature>
<accession>A0AAU7Z015</accession>
<dbReference type="SUPFAM" id="SSF49464">
    <property type="entry name" value="Carboxypeptidase regulatory domain-like"/>
    <property type="match status" value="1"/>
</dbReference>
<feature type="domain" description="TonB-dependent receptor plug" evidence="8">
    <location>
        <begin position="171"/>
        <end position="269"/>
    </location>
</feature>
<dbReference type="GO" id="GO:0044718">
    <property type="term" value="P:siderophore transmembrane transport"/>
    <property type="evidence" value="ECO:0007669"/>
    <property type="project" value="TreeGrafter"/>
</dbReference>
<keyword evidence="10" id="KW-0121">Carboxypeptidase</keyword>
<name>A0AAU7Z015_9BACT</name>
<dbReference type="GO" id="GO:0009279">
    <property type="term" value="C:cell outer membrane"/>
    <property type="evidence" value="ECO:0007669"/>
    <property type="project" value="UniProtKB-SubCell"/>
</dbReference>
<dbReference type="InterPro" id="IPR036942">
    <property type="entry name" value="Beta-barrel_TonB_sf"/>
</dbReference>
<evidence type="ECO:0000256" key="5">
    <source>
        <dbReference type="ARBA" id="ARBA00023136"/>
    </source>
</evidence>
<reference evidence="10" key="2">
    <citation type="journal article" date="2024" name="Environ. Microbiol.">
        <title>Genome analysis and description of Tunturibacter gen. nov. expands the diversity of Terriglobia in tundra soils.</title>
        <authorList>
            <person name="Messyasz A."/>
            <person name="Mannisto M.K."/>
            <person name="Kerkhof L.J."/>
            <person name="Haggblom M.M."/>
        </authorList>
    </citation>
    <scope>NUCLEOTIDE SEQUENCE</scope>
    <source>
        <strain evidence="10">M8UP39</strain>
    </source>
</reference>
<keyword evidence="10" id="KW-0378">Hydrolase</keyword>
<dbReference type="GO" id="GO:0015344">
    <property type="term" value="F:siderophore uptake transmembrane transporter activity"/>
    <property type="evidence" value="ECO:0007669"/>
    <property type="project" value="TreeGrafter"/>
</dbReference>
<keyword evidence="5 7" id="KW-0472">Membrane</keyword>
<dbReference type="InterPro" id="IPR037066">
    <property type="entry name" value="Plug_dom_sf"/>
</dbReference>
<reference evidence="10" key="1">
    <citation type="submission" date="2023-08" db="EMBL/GenBank/DDBJ databases">
        <authorList>
            <person name="Messyasz A."/>
            <person name="Mannisto M.K."/>
            <person name="Kerkhof L.J."/>
            <person name="Haggblom M."/>
        </authorList>
    </citation>
    <scope>NUCLEOTIDE SEQUENCE</scope>
    <source>
        <strain evidence="10">M8UP39</strain>
    </source>
</reference>
<feature type="transmembrane region" description="Helical" evidence="7">
    <location>
        <begin position="27"/>
        <end position="45"/>
    </location>
</feature>
<dbReference type="KEGG" id="tgi:RBB81_21745"/>
<dbReference type="Gene3D" id="2.170.130.10">
    <property type="entry name" value="TonB-dependent receptor, plug domain"/>
    <property type="match status" value="1"/>
</dbReference>
<keyword evidence="2" id="KW-0813">Transport</keyword>
<dbReference type="RefSeq" id="WP_353072166.1">
    <property type="nucleotide sequence ID" value="NZ_CP132938.1"/>
</dbReference>
<evidence type="ECO:0000256" key="1">
    <source>
        <dbReference type="ARBA" id="ARBA00004571"/>
    </source>
</evidence>
<dbReference type="Gene3D" id="2.40.170.20">
    <property type="entry name" value="TonB-dependent receptor, beta-barrel domain"/>
    <property type="match status" value="1"/>
</dbReference>
<dbReference type="PANTHER" id="PTHR30069">
    <property type="entry name" value="TONB-DEPENDENT OUTER MEMBRANE RECEPTOR"/>
    <property type="match status" value="1"/>
</dbReference>
<evidence type="ECO:0000259" key="9">
    <source>
        <dbReference type="Pfam" id="PF25183"/>
    </source>
</evidence>
<proteinExistence type="predicted"/>
<dbReference type="AlphaFoldDB" id="A0AAU7Z015"/>
<sequence length="1093" mass="118202">MTSTFRRITTATLHAASGKQAKRSQRTVVIMWLGAILSLTTLAYAQSPNASVTGQVIDSSKAIITGAHVLAVNVNTNIRYDAATNAAGEYYFPNLLPGTYRLEADRTGFKAAIKPNVVLHVQDAVEINFVLAVGSASQSITVEGGEPLVQLATSDLGTVVDSRTTRELPLNGRSWTDLATLQPGVAAVETQASYSAAADRGNRGFGSQLSISGGRVRQNSYRIDGVSVNDYSNGGPGSVLGGTLGVDAIEEFSVLTANTPAEYGRTSAGVISAITRSGTNKFHGSAYEFLRNSALDAPNYFDSGRTPPFKRNQFGGALGGPLWKDHTFFFIDYEGNRQSTGLTNTVTVPSAQARAGHLSTGDITVDPSAQKYLTFWGLPNGPLLGAGDTGIYKFTGQQVVNENFVTGRLDHTLSSRDSLFGVFTFDDTPYRSPDNLNDVLLGSRTTRRTVAAQETHVFSASLLNSLRFGLNREGVQDNLTASAINPAAADLSLGAIAGQPASHVSIGGITDFMGGAEDATRFLWASYQVYDDVSFTKGRHSLKVGANFEDMQSGIEYYSYVTGQYSFGSLNKFLTNQPSRFRAALPGLTTPRNLRDKLFGAYVQDDWRIRPNLTLNLGMRYEMSSVLSETDGKLSTLLSLTSPVNHLGSPLFNNPTLKNFEPRVGLIWSPDDGKTAFHAGFGFYDVLPLPYEFQNMETRAAPFYLLASNSKIPTGSFYQGGLAQLTPKTLSVSYIDQHPKRNYVMQWNLNIQRELTKDLTATLGYVGSHGVHQPMRIDDSNIVQPSLTSAGYLWPSPVGSGTLLNPNFGEIRSMQWIGTSVYHALQFNVTQRMAHGFQLRGSYTWGKSFDTGSSTIVGDEFLTSMSSLSDFDLRLNRGVSDFNIAQTLVVAGTWQVPALNALHGRLAWTGKGWEMSGVLKANSGVPFTATFGTDGDPLGLNSSDPWDYPNRLGGPGCSSLVNPGNPNHYIKTECFSVPTAPSQAFYQQYCDPSFGYPTCMNLRGNAGRNILTGPGLANLDYSLVKNNRLTESLNLQIRAEFFNLLNRANFQVPPLVAGTDIFDSTGAPNLNAGLLTSTTTSSRQIQLGAKLIW</sequence>
<keyword evidence="3" id="KW-1134">Transmembrane beta strand</keyword>
<dbReference type="Gene3D" id="2.60.40.1120">
    <property type="entry name" value="Carboxypeptidase-like, regulatory domain"/>
    <property type="match status" value="1"/>
</dbReference>
<comment type="subcellular location">
    <subcellularLocation>
        <location evidence="1">Cell outer membrane</location>
        <topology evidence="1">Multi-pass membrane protein</topology>
    </subcellularLocation>
</comment>
<keyword evidence="7" id="KW-1133">Transmembrane helix</keyword>
<dbReference type="Pfam" id="PF25183">
    <property type="entry name" value="OMP_b-brl_4"/>
    <property type="match status" value="1"/>
</dbReference>
<keyword evidence="4 7" id="KW-0812">Transmembrane</keyword>
<dbReference type="EMBL" id="CP132938">
    <property type="protein sequence ID" value="XCB22169.1"/>
    <property type="molecule type" value="Genomic_DNA"/>
</dbReference>
<evidence type="ECO:0000256" key="7">
    <source>
        <dbReference type="SAM" id="Phobius"/>
    </source>
</evidence>
<evidence type="ECO:0000313" key="10">
    <source>
        <dbReference type="EMBL" id="XCB22169.1"/>
    </source>
</evidence>
<dbReference type="GO" id="GO:0004180">
    <property type="term" value="F:carboxypeptidase activity"/>
    <property type="evidence" value="ECO:0007669"/>
    <property type="project" value="UniProtKB-KW"/>
</dbReference>
<dbReference type="SUPFAM" id="SSF56935">
    <property type="entry name" value="Porins"/>
    <property type="match status" value="1"/>
</dbReference>
<evidence type="ECO:0000256" key="3">
    <source>
        <dbReference type="ARBA" id="ARBA00022452"/>
    </source>
</evidence>
<evidence type="ECO:0000256" key="6">
    <source>
        <dbReference type="ARBA" id="ARBA00023237"/>
    </source>
</evidence>
<dbReference type="Pfam" id="PF07715">
    <property type="entry name" value="Plug"/>
    <property type="match status" value="1"/>
</dbReference>
<evidence type="ECO:0000259" key="8">
    <source>
        <dbReference type="Pfam" id="PF07715"/>
    </source>
</evidence>
<keyword evidence="6" id="KW-0998">Cell outer membrane</keyword>
<organism evidence="10">
    <name type="scientific">Tunturiibacter gelidiferens</name>
    <dbReference type="NCBI Taxonomy" id="3069689"/>
    <lineage>
        <taxon>Bacteria</taxon>
        <taxon>Pseudomonadati</taxon>
        <taxon>Acidobacteriota</taxon>
        <taxon>Terriglobia</taxon>
        <taxon>Terriglobales</taxon>
        <taxon>Acidobacteriaceae</taxon>
        <taxon>Tunturiibacter</taxon>
    </lineage>
</organism>
<evidence type="ECO:0000256" key="4">
    <source>
        <dbReference type="ARBA" id="ARBA00022692"/>
    </source>
</evidence>
<evidence type="ECO:0000256" key="2">
    <source>
        <dbReference type="ARBA" id="ARBA00022448"/>
    </source>
</evidence>
<keyword evidence="10" id="KW-0645">Protease</keyword>
<dbReference type="Pfam" id="PF13620">
    <property type="entry name" value="CarboxypepD_reg"/>
    <property type="match status" value="1"/>
</dbReference>
<dbReference type="InterPro" id="IPR012910">
    <property type="entry name" value="Plug_dom"/>
</dbReference>
<dbReference type="InterPro" id="IPR008969">
    <property type="entry name" value="CarboxyPept-like_regulatory"/>
</dbReference>
<protein>
    <submittedName>
        <fullName evidence="10">Carboxypeptidase regulatory-like domain-containing protein</fullName>
    </submittedName>
</protein>
<gene>
    <name evidence="10" type="ORF">RBB81_21745</name>
</gene>
<dbReference type="InterPro" id="IPR057601">
    <property type="entry name" value="Oar-like_b-barrel"/>
</dbReference>
<dbReference type="InterPro" id="IPR039426">
    <property type="entry name" value="TonB-dep_rcpt-like"/>
</dbReference>
<dbReference type="PANTHER" id="PTHR30069:SF46">
    <property type="entry name" value="OAR PROTEIN"/>
    <property type="match status" value="1"/>
</dbReference>